<evidence type="ECO:0000256" key="2">
    <source>
        <dbReference type="SAM" id="MobiDB-lite"/>
    </source>
</evidence>
<dbReference type="PROSITE" id="PS50089">
    <property type="entry name" value="ZF_RING_2"/>
    <property type="match status" value="1"/>
</dbReference>
<keyword evidence="3" id="KW-0472">Membrane</keyword>
<keyword evidence="1" id="KW-0863">Zinc-finger</keyword>
<evidence type="ECO:0000313" key="6">
    <source>
        <dbReference type="Proteomes" id="UP001293593"/>
    </source>
</evidence>
<dbReference type="CDD" id="cd16461">
    <property type="entry name" value="RING-H2_EL5-like"/>
    <property type="match status" value="1"/>
</dbReference>
<dbReference type="Proteomes" id="UP001293593">
    <property type="component" value="Unassembled WGS sequence"/>
</dbReference>
<comment type="caution">
    <text evidence="5">The sequence shown here is derived from an EMBL/GenBank/DDBJ whole genome shotgun (WGS) entry which is preliminary data.</text>
</comment>
<dbReference type="SUPFAM" id="SSF57850">
    <property type="entry name" value="RING/U-box"/>
    <property type="match status" value="1"/>
</dbReference>
<keyword evidence="1" id="KW-0862">Zinc</keyword>
<keyword evidence="3" id="KW-0812">Transmembrane</keyword>
<evidence type="ECO:0000259" key="4">
    <source>
        <dbReference type="PROSITE" id="PS50089"/>
    </source>
</evidence>
<feature type="domain" description="RING-type" evidence="4">
    <location>
        <begin position="89"/>
        <end position="131"/>
    </location>
</feature>
<feature type="region of interest" description="Disordered" evidence="2">
    <location>
        <begin position="186"/>
        <end position="221"/>
    </location>
</feature>
<reference evidence="5" key="1">
    <citation type="submission" date="2023-10" db="EMBL/GenBank/DDBJ databases">
        <title>Chromosome-level genome of the transformable northern wattle, Acacia crassicarpa.</title>
        <authorList>
            <person name="Massaro I."/>
            <person name="Sinha N.R."/>
            <person name="Poethig S."/>
            <person name="Leichty A.R."/>
        </authorList>
    </citation>
    <scope>NUCLEOTIDE SEQUENCE</scope>
    <source>
        <strain evidence="5">Acra3RX</strain>
        <tissue evidence="5">Leaf</tissue>
    </source>
</reference>
<proteinExistence type="predicted"/>
<feature type="compositionally biased region" description="Polar residues" evidence="2">
    <location>
        <begin position="187"/>
        <end position="196"/>
    </location>
</feature>
<name>A0AAE1N4L9_9FABA</name>
<dbReference type="PANTHER" id="PTHR45676">
    <property type="entry name" value="RING-H2 FINGER PROTEIN ATL51-RELATED"/>
    <property type="match status" value="1"/>
</dbReference>
<organism evidence="5 6">
    <name type="scientific">Acacia crassicarpa</name>
    <name type="common">northern wattle</name>
    <dbReference type="NCBI Taxonomy" id="499986"/>
    <lineage>
        <taxon>Eukaryota</taxon>
        <taxon>Viridiplantae</taxon>
        <taxon>Streptophyta</taxon>
        <taxon>Embryophyta</taxon>
        <taxon>Tracheophyta</taxon>
        <taxon>Spermatophyta</taxon>
        <taxon>Magnoliopsida</taxon>
        <taxon>eudicotyledons</taxon>
        <taxon>Gunneridae</taxon>
        <taxon>Pentapetalae</taxon>
        <taxon>rosids</taxon>
        <taxon>fabids</taxon>
        <taxon>Fabales</taxon>
        <taxon>Fabaceae</taxon>
        <taxon>Caesalpinioideae</taxon>
        <taxon>mimosoid clade</taxon>
        <taxon>Acacieae</taxon>
        <taxon>Acacia</taxon>
    </lineage>
</organism>
<dbReference type="InterPro" id="IPR013083">
    <property type="entry name" value="Znf_RING/FYVE/PHD"/>
</dbReference>
<dbReference type="InterPro" id="IPR001841">
    <property type="entry name" value="Znf_RING"/>
</dbReference>
<protein>
    <recommendedName>
        <fullName evidence="4">RING-type domain-containing protein</fullName>
    </recommendedName>
</protein>
<keyword evidence="1" id="KW-0479">Metal-binding</keyword>
<dbReference type="Gene3D" id="3.30.40.10">
    <property type="entry name" value="Zinc/RING finger domain, C3HC4 (zinc finger)"/>
    <property type="match status" value="1"/>
</dbReference>
<dbReference type="SMART" id="SM00184">
    <property type="entry name" value="RING"/>
    <property type="match status" value="1"/>
</dbReference>
<sequence length="221" mass="24829">MDMDPDTHSDNYALNGKVLLGSATLLFFMCILVIFLRTYSCSCFRRRRRHNPQLFPTPSADPHTALDPSLLKFLPTFTCSATHLHLQECAVCLSDFEEDRDVRLLPNCNHYFHIHCIDTWFRSHSNCPICRTLVQPPKISPKKTEAVVSDGEFACCSYLPPPISCPKKELDLDMLTVVVEAGKEETGQNLMSSESGTPGGARLKSPMDYGRSFAGTVEQRR</sequence>
<keyword evidence="6" id="KW-1185">Reference proteome</keyword>
<dbReference type="PANTHER" id="PTHR45676:SF98">
    <property type="entry name" value="RING-TYPE E3 UBIQUITIN TRANSFERASE"/>
    <property type="match status" value="1"/>
</dbReference>
<dbReference type="EMBL" id="JAWXYG010000002">
    <property type="protein sequence ID" value="KAK4282520.1"/>
    <property type="molecule type" value="Genomic_DNA"/>
</dbReference>
<feature type="transmembrane region" description="Helical" evidence="3">
    <location>
        <begin position="20"/>
        <end position="39"/>
    </location>
</feature>
<dbReference type="GO" id="GO:0008270">
    <property type="term" value="F:zinc ion binding"/>
    <property type="evidence" value="ECO:0007669"/>
    <property type="project" value="UniProtKB-KW"/>
</dbReference>
<gene>
    <name evidence="5" type="ORF">QN277_013884</name>
</gene>
<evidence type="ECO:0000256" key="1">
    <source>
        <dbReference type="PROSITE-ProRule" id="PRU00175"/>
    </source>
</evidence>
<dbReference type="GO" id="GO:0016567">
    <property type="term" value="P:protein ubiquitination"/>
    <property type="evidence" value="ECO:0007669"/>
    <property type="project" value="TreeGrafter"/>
</dbReference>
<accession>A0AAE1N4L9</accession>
<evidence type="ECO:0000313" key="5">
    <source>
        <dbReference type="EMBL" id="KAK4282520.1"/>
    </source>
</evidence>
<dbReference type="Pfam" id="PF13639">
    <property type="entry name" value="zf-RING_2"/>
    <property type="match status" value="1"/>
</dbReference>
<dbReference type="AlphaFoldDB" id="A0AAE1N4L9"/>
<evidence type="ECO:0000256" key="3">
    <source>
        <dbReference type="SAM" id="Phobius"/>
    </source>
</evidence>
<keyword evidence="3" id="KW-1133">Transmembrane helix</keyword>